<name>A0A3N0B2S0_9ACTN</name>
<feature type="transmembrane region" description="Helical" evidence="6">
    <location>
        <begin position="1022"/>
        <end position="1039"/>
    </location>
</feature>
<proteinExistence type="predicted"/>
<keyword evidence="1" id="KW-0808">Transferase</keyword>
<evidence type="ECO:0000256" key="4">
    <source>
        <dbReference type="ARBA" id="ARBA00022840"/>
    </source>
</evidence>
<feature type="transmembrane region" description="Helical" evidence="6">
    <location>
        <begin position="876"/>
        <end position="901"/>
    </location>
</feature>
<feature type="transmembrane region" description="Helical" evidence="6">
    <location>
        <begin position="835"/>
        <end position="856"/>
    </location>
</feature>
<evidence type="ECO:0000313" key="8">
    <source>
        <dbReference type="EMBL" id="RNL41387.1"/>
    </source>
</evidence>
<comment type="caution">
    <text evidence="8">The sequence shown here is derived from an EMBL/GenBank/DDBJ whole genome shotgun (WGS) entry which is preliminary data.</text>
</comment>
<feature type="transmembrane region" description="Helical" evidence="6">
    <location>
        <begin position="981"/>
        <end position="1002"/>
    </location>
</feature>
<dbReference type="PROSITE" id="PS00108">
    <property type="entry name" value="PROTEIN_KINASE_ST"/>
    <property type="match status" value="1"/>
</dbReference>
<keyword evidence="6" id="KW-0472">Membrane</keyword>
<keyword evidence="6" id="KW-0812">Transmembrane</keyword>
<dbReference type="OrthoDB" id="5492697at2"/>
<dbReference type="RefSeq" id="WP_123208085.1">
    <property type="nucleotide sequence ID" value="NZ_JBHTHO010000036.1"/>
</dbReference>
<dbReference type="InterPro" id="IPR011009">
    <property type="entry name" value="Kinase-like_dom_sf"/>
</dbReference>
<organism evidence="8 9">
    <name type="scientific">Slackia equolifaciens</name>
    <dbReference type="NCBI Taxonomy" id="498718"/>
    <lineage>
        <taxon>Bacteria</taxon>
        <taxon>Bacillati</taxon>
        <taxon>Actinomycetota</taxon>
        <taxon>Coriobacteriia</taxon>
        <taxon>Eggerthellales</taxon>
        <taxon>Eggerthellaceae</taxon>
        <taxon>Slackia</taxon>
    </lineage>
</organism>
<evidence type="ECO:0000313" key="9">
    <source>
        <dbReference type="Proteomes" id="UP000269591"/>
    </source>
</evidence>
<dbReference type="InterPro" id="IPR000719">
    <property type="entry name" value="Prot_kinase_dom"/>
</dbReference>
<keyword evidence="6" id="KW-1133">Transmembrane helix</keyword>
<dbReference type="EMBL" id="QIBX01000002">
    <property type="protein sequence ID" value="RNL41387.1"/>
    <property type="molecule type" value="Genomic_DNA"/>
</dbReference>
<gene>
    <name evidence="8" type="ORF">DMP06_02030</name>
</gene>
<dbReference type="GO" id="GO:0005524">
    <property type="term" value="F:ATP binding"/>
    <property type="evidence" value="ECO:0007669"/>
    <property type="project" value="UniProtKB-KW"/>
</dbReference>
<dbReference type="SUPFAM" id="SSF56112">
    <property type="entry name" value="Protein kinase-like (PK-like)"/>
    <property type="match status" value="1"/>
</dbReference>
<dbReference type="SMART" id="SM00220">
    <property type="entry name" value="S_TKc"/>
    <property type="match status" value="1"/>
</dbReference>
<evidence type="ECO:0000256" key="5">
    <source>
        <dbReference type="SAM" id="MobiDB-lite"/>
    </source>
</evidence>
<feature type="compositionally biased region" description="Polar residues" evidence="5">
    <location>
        <begin position="63"/>
        <end position="85"/>
    </location>
</feature>
<evidence type="ECO:0000256" key="3">
    <source>
        <dbReference type="ARBA" id="ARBA00022777"/>
    </source>
</evidence>
<dbReference type="PANTHER" id="PTHR43289">
    <property type="entry name" value="MITOGEN-ACTIVATED PROTEIN KINASE KINASE KINASE 20-RELATED"/>
    <property type="match status" value="1"/>
</dbReference>
<keyword evidence="4" id="KW-0067">ATP-binding</keyword>
<dbReference type="GO" id="GO:0004674">
    <property type="term" value="F:protein serine/threonine kinase activity"/>
    <property type="evidence" value="ECO:0007669"/>
    <property type="project" value="TreeGrafter"/>
</dbReference>
<keyword evidence="3" id="KW-0418">Kinase</keyword>
<sequence length="1090" mass="117391">MAIDRTPRRTASDTLLDMPDETLLTMPGDTLMNMPGETLLDSPAAISAPFAHTCLNDEKSRTSNRFANRSNMSSSVTGGPSSTFAPTRPPRSDAATTLDMPAETVDEMGDSPYLSGSDITFVSADGATYQLHTDDVLGSGAQGTVVRATDESGAQFAAKISWTPRSAKDRMNRSAVLSFLRSLMTEHPLRERHFTQTHLMPIYATGQVRDEVAGIGETLYDVAIMPICDPSLGHRTDVTFEEIRTLILPQAAGGLHLLHENRIVHRDVKPKNLYMLDGSLVLGDYGISSVLDAGRDTGSTKIDRRTPGYSPHSSVVQRENDWYSLGYTIWTLYNGGHHPHQALIDADDLSSVLAGGRPVSFAAKEPAHESLGELIFGLTYAFAAGRLGYDDVVRWCEDPTAFHYADPVLDGTARPRTHRGYQFEGTEYFDRASLAGALCSQWQRAQRHLYTHALEEYFRNVGETDLAVALNDIVEMDKATIANHDLGLARAIALIDPTGPAFRWKGRSFELNGFAEFAETMGDEGALAFIASGAMSRWAQENDAEGTAIDVLRSVESDVKSQPEFVLSFCRQKFSNTPANFHGACSADECFEGISSSPAAFYELMGNPSIMHELAGFLAAIGLFSQAEMFDCTLGEGGTMARVGRLLVLFDEACGDKDAVRAFNARFGPMGHVTWMARNAALYEARSETARDLLARTTSVPDCSHAPVAQALDTLTSAEHAVLDVQAHMAESPYMARLGLTRENEDVFARNADAYFTANFYGHLVPRGYMREMANASASNPIAAAALMASHVNTPMKGLRSKATKAANDAVDRLRKEAAKQAEARTSDGRRAPMAIAAVGLTVLFILALAMIWPHLTMVLHVGNLEFNMGGFLSEPLASTSTLSVLAFAGFLAAACASMSYRIADIATLGRERSMGNATEQLAERVAQEAQEINAGLDAVTSMLVRGETQMPSTLDIDAHLRSCDSYTQGASRVRRGPCAVLFWAGAALSAVCIFALTVTWLPASAAIELGLQNFDPSVVQGIYLAAAVVAFAVAACWASRSKGIPGTCAMCLTPTAGVVAAYVIVLAVTIALFALALMLVIGILYAIFN</sequence>
<dbReference type="PROSITE" id="PS50011">
    <property type="entry name" value="PROTEIN_KINASE_DOM"/>
    <property type="match status" value="1"/>
</dbReference>
<dbReference type="AlphaFoldDB" id="A0A3N0B2S0"/>
<protein>
    <recommendedName>
        <fullName evidence="7">Protein kinase domain-containing protein</fullName>
    </recommendedName>
</protein>
<dbReference type="InterPro" id="IPR008271">
    <property type="entry name" value="Ser/Thr_kinase_AS"/>
</dbReference>
<feature type="transmembrane region" description="Helical" evidence="6">
    <location>
        <begin position="1060"/>
        <end position="1089"/>
    </location>
</feature>
<dbReference type="PANTHER" id="PTHR43289:SF33">
    <property type="entry name" value="SERINE_THREONINE KINASE 31"/>
    <property type="match status" value="1"/>
</dbReference>
<feature type="domain" description="Protein kinase" evidence="7">
    <location>
        <begin position="131"/>
        <end position="409"/>
    </location>
</feature>
<dbReference type="Pfam" id="PF00069">
    <property type="entry name" value="Pkinase"/>
    <property type="match status" value="1"/>
</dbReference>
<dbReference type="Proteomes" id="UP000269591">
    <property type="component" value="Unassembled WGS sequence"/>
</dbReference>
<keyword evidence="9" id="KW-1185">Reference proteome</keyword>
<reference evidence="9" key="1">
    <citation type="submission" date="2018-05" db="EMBL/GenBank/DDBJ databases">
        <title>Genome Sequencing of selected type strains of the family Eggerthellaceae.</title>
        <authorList>
            <person name="Danylec N."/>
            <person name="Stoll D.A."/>
            <person name="Doetsch A."/>
            <person name="Huch M."/>
        </authorList>
    </citation>
    <scope>NUCLEOTIDE SEQUENCE [LARGE SCALE GENOMIC DNA]</scope>
    <source>
        <strain evidence="9">DSM 24851</strain>
    </source>
</reference>
<evidence type="ECO:0000259" key="7">
    <source>
        <dbReference type="PROSITE" id="PS50011"/>
    </source>
</evidence>
<keyword evidence="2" id="KW-0547">Nucleotide-binding</keyword>
<evidence type="ECO:0000256" key="1">
    <source>
        <dbReference type="ARBA" id="ARBA00022679"/>
    </source>
</evidence>
<feature type="region of interest" description="Disordered" evidence="5">
    <location>
        <begin position="61"/>
        <end position="95"/>
    </location>
</feature>
<evidence type="ECO:0000256" key="6">
    <source>
        <dbReference type="SAM" id="Phobius"/>
    </source>
</evidence>
<dbReference type="Gene3D" id="1.10.510.10">
    <property type="entry name" value="Transferase(Phosphotransferase) domain 1"/>
    <property type="match status" value="1"/>
</dbReference>
<evidence type="ECO:0000256" key="2">
    <source>
        <dbReference type="ARBA" id="ARBA00022741"/>
    </source>
</evidence>
<accession>A0A3N0B2S0</accession>